<evidence type="ECO:0008006" key="5">
    <source>
        <dbReference type="Google" id="ProtNLM"/>
    </source>
</evidence>
<feature type="coiled-coil region" evidence="1">
    <location>
        <begin position="151"/>
        <end position="185"/>
    </location>
</feature>
<proteinExistence type="predicted"/>
<evidence type="ECO:0000313" key="3">
    <source>
        <dbReference type="EMBL" id="CAH1119254.1"/>
    </source>
</evidence>
<reference evidence="3" key="1">
    <citation type="submission" date="2022-01" db="EMBL/GenBank/DDBJ databases">
        <authorList>
            <person name="King R."/>
        </authorList>
    </citation>
    <scope>NUCLEOTIDE SEQUENCE</scope>
</reference>
<dbReference type="AlphaFoldDB" id="A0A9P0GPJ6"/>
<reference evidence="3" key="2">
    <citation type="submission" date="2022-10" db="EMBL/GenBank/DDBJ databases">
        <authorList>
            <consortium name="ENA_rothamsted_submissions"/>
            <consortium name="culmorum"/>
            <person name="King R."/>
        </authorList>
    </citation>
    <scope>NUCLEOTIDE SEQUENCE</scope>
</reference>
<dbReference type="InterPro" id="IPR027095">
    <property type="entry name" value="Golgin-45"/>
</dbReference>
<evidence type="ECO:0000256" key="2">
    <source>
        <dbReference type="SAM" id="MobiDB-lite"/>
    </source>
</evidence>
<dbReference type="PANTHER" id="PTHR13066:SF2">
    <property type="entry name" value="GOLGIN-45"/>
    <property type="match status" value="1"/>
</dbReference>
<protein>
    <recommendedName>
        <fullName evidence="5">Golgin-45</fullName>
    </recommendedName>
</protein>
<accession>A0A9P0GPJ6</accession>
<evidence type="ECO:0000313" key="4">
    <source>
        <dbReference type="Proteomes" id="UP001153737"/>
    </source>
</evidence>
<evidence type="ECO:0000256" key="1">
    <source>
        <dbReference type="SAM" id="Coils"/>
    </source>
</evidence>
<dbReference type="GO" id="GO:0007030">
    <property type="term" value="P:Golgi organization"/>
    <property type="evidence" value="ECO:0007669"/>
    <property type="project" value="InterPro"/>
</dbReference>
<feature type="region of interest" description="Disordered" evidence="2">
    <location>
        <begin position="1"/>
        <end position="20"/>
    </location>
</feature>
<dbReference type="OrthoDB" id="5959043at2759"/>
<organism evidence="3 4">
    <name type="scientific">Phaedon cochleariae</name>
    <name type="common">Mustard beetle</name>
    <dbReference type="NCBI Taxonomy" id="80249"/>
    <lineage>
        <taxon>Eukaryota</taxon>
        <taxon>Metazoa</taxon>
        <taxon>Ecdysozoa</taxon>
        <taxon>Arthropoda</taxon>
        <taxon>Hexapoda</taxon>
        <taxon>Insecta</taxon>
        <taxon>Pterygota</taxon>
        <taxon>Neoptera</taxon>
        <taxon>Endopterygota</taxon>
        <taxon>Coleoptera</taxon>
        <taxon>Polyphaga</taxon>
        <taxon>Cucujiformia</taxon>
        <taxon>Chrysomeloidea</taxon>
        <taxon>Chrysomelidae</taxon>
        <taxon>Chrysomelinae</taxon>
        <taxon>Chrysomelini</taxon>
        <taxon>Phaedon</taxon>
    </lineage>
</organism>
<feature type="coiled-coil region" evidence="1">
    <location>
        <begin position="261"/>
        <end position="288"/>
    </location>
</feature>
<dbReference type="EMBL" id="OU896718">
    <property type="protein sequence ID" value="CAH1119254.1"/>
    <property type="molecule type" value="Genomic_DNA"/>
</dbReference>
<sequence>MEKVERTLGDGIDNNVLKSNPPDRKINKLLNIEVKNKNTQDILKSMRPIEPKSKAVHLVPKYVPKIRKAPKCLVKKPREPKFIPYEPYKAAVQPMVSSKGLSFFNNDLKKSKNDTEIQELVTQMSEMRRSEMEGMPYENIGDEMDGSQRARQKWQKEKETFLVDIKNLRETNSHLENQLKFQAQVNSELKTLLVAAVGEDLESRVQHLTEDKLSLARSLLNYANHLTSHQEKTEWLSGQCEVWRSKFLASSLMVEELAKWKSALSNRINAMQEVMKILLEERKRVHNQSYETLNVLKNISENVSGKANEKQCLLKHGNILDVANVNFELTNSIKDSLHINENERLKTDDKLQPTLAEKTAHKLLQNPVSVSNKQDDLCNAVMGAANSFGGKQLFLQYPSISSCCAHCKGEIQNI</sequence>
<name>A0A9P0GPJ6_PHACE</name>
<gene>
    <name evidence="3" type="ORF">PHAECO_LOCUS3237</name>
</gene>
<dbReference type="Proteomes" id="UP001153737">
    <property type="component" value="Chromosome 12"/>
</dbReference>
<keyword evidence="4" id="KW-1185">Reference proteome</keyword>
<dbReference type="GO" id="GO:0043001">
    <property type="term" value="P:Golgi to plasma membrane protein transport"/>
    <property type="evidence" value="ECO:0007669"/>
    <property type="project" value="InterPro"/>
</dbReference>
<dbReference type="GO" id="GO:0000139">
    <property type="term" value="C:Golgi membrane"/>
    <property type="evidence" value="ECO:0007669"/>
    <property type="project" value="TreeGrafter"/>
</dbReference>
<keyword evidence="1" id="KW-0175">Coiled coil</keyword>
<dbReference type="PANTHER" id="PTHR13066">
    <property type="entry name" value="BASIC LEUCINE ZIPPER NUCLEAR FACTOR 1 BLZF1 PROTEIN"/>
    <property type="match status" value="1"/>
</dbReference>